<gene>
    <name evidence="1" type="primary">Acey_s0009.g582</name>
    <name evidence="1" type="ORF">Y032_0009g582</name>
</gene>
<organism evidence="1 2">
    <name type="scientific">Ancylostoma ceylanicum</name>
    <dbReference type="NCBI Taxonomy" id="53326"/>
    <lineage>
        <taxon>Eukaryota</taxon>
        <taxon>Metazoa</taxon>
        <taxon>Ecdysozoa</taxon>
        <taxon>Nematoda</taxon>
        <taxon>Chromadorea</taxon>
        <taxon>Rhabditida</taxon>
        <taxon>Rhabditina</taxon>
        <taxon>Rhabditomorpha</taxon>
        <taxon>Strongyloidea</taxon>
        <taxon>Ancylostomatidae</taxon>
        <taxon>Ancylostomatinae</taxon>
        <taxon>Ancylostoma</taxon>
    </lineage>
</organism>
<proteinExistence type="predicted"/>
<reference evidence="2" key="1">
    <citation type="journal article" date="2015" name="Nat. Genet.">
        <title>The genome and transcriptome of the zoonotic hookworm Ancylostoma ceylanicum identify infection-specific gene families.</title>
        <authorList>
            <person name="Schwarz E.M."/>
            <person name="Hu Y."/>
            <person name="Antoshechkin I."/>
            <person name="Miller M.M."/>
            <person name="Sternberg P.W."/>
            <person name="Aroian R.V."/>
        </authorList>
    </citation>
    <scope>NUCLEOTIDE SEQUENCE</scope>
    <source>
        <strain evidence="2">HY135</strain>
    </source>
</reference>
<name>A0A016VJK5_9BILA</name>
<comment type="caution">
    <text evidence="1">The sequence shown here is derived from an EMBL/GenBank/DDBJ whole genome shotgun (WGS) entry which is preliminary data.</text>
</comment>
<accession>A0A016VJK5</accession>
<evidence type="ECO:0000313" key="2">
    <source>
        <dbReference type="Proteomes" id="UP000024635"/>
    </source>
</evidence>
<dbReference type="AlphaFoldDB" id="A0A016VJK5"/>
<protein>
    <submittedName>
        <fullName evidence="1">Uncharacterized protein</fullName>
    </submittedName>
</protein>
<dbReference type="EMBL" id="JARK01001345">
    <property type="protein sequence ID" value="EYC27217.1"/>
    <property type="molecule type" value="Genomic_DNA"/>
</dbReference>
<keyword evidence="2" id="KW-1185">Reference proteome</keyword>
<dbReference type="Proteomes" id="UP000024635">
    <property type="component" value="Unassembled WGS sequence"/>
</dbReference>
<sequence length="101" mass="11778">MRYAHPGIAHDRFIMALITTILSYARCNHCRLNDVRRSPSPLYYGPWFPHRKALDCDETTPLTALLEKGHTRERNFRISLGRHALSNLVVENTASFYRLQH</sequence>
<evidence type="ECO:0000313" key="1">
    <source>
        <dbReference type="EMBL" id="EYC27217.1"/>
    </source>
</evidence>